<dbReference type="GO" id="GO:0019441">
    <property type="term" value="P:L-tryptophan catabolic process to kynurenine"/>
    <property type="evidence" value="ECO:0007669"/>
    <property type="project" value="InterPro"/>
</dbReference>
<gene>
    <name evidence="1" type="ORF">FJU11_15210</name>
</gene>
<proteinExistence type="predicted"/>
<keyword evidence="2" id="KW-1185">Reference proteome</keyword>
<dbReference type="PANTHER" id="PTHR31118">
    <property type="entry name" value="CYCLASE-LIKE PROTEIN 2"/>
    <property type="match status" value="1"/>
</dbReference>
<evidence type="ECO:0000313" key="2">
    <source>
        <dbReference type="Proteomes" id="UP000320314"/>
    </source>
</evidence>
<dbReference type="Proteomes" id="UP000320314">
    <property type="component" value="Unassembled WGS sequence"/>
</dbReference>
<organism evidence="1 2">
    <name type="scientific">Pararhizobium mangrovi</name>
    <dbReference type="NCBI Taxonomy" id="2590452"/>
    <lineage>
        <taxon>Bacteria</taxon>
        <taxon>Pseudomonadati</taxon>
        <taxon>Pseudomonadota</taxon>
        <taxon>Alphaproteobacteria</taxon>
        <taxon>Hyphomicrobiales</taxon>
        <taxon>Rhizobiaceae</taxon>
        <taxon>Rhizobium/Agrobacterium group</taxon>
        <taxon>Pararhizobium</taxon>
    </lineage>
</organism>
<accession>A0A506TXR6</accession>
<dbReference type="SUPFAM" id="SSF102198">
    <property type="entry name" value="Putative cyclase"/>
    <property type="match status" value="1"/>
</dbReference>
<dbReference type="RefSeq" id="WP_141167931.1">
    <property type="nucleotide sequence ID" value="NZ_VHLH01000032.1"/>
</dbReference>
<dbReference type="EMBL" id="VHLH01000032">
    <property type="protein sequence ID" value="TPW26300.1"/>
    <property type="molecule type" value="Genomic_DNA"/>
</dbReference>
<dbReference type="AlphaFoldDB" id="A0A506TXR6"/>
<dbReference type="InterPro" id="IPR007325">
    <property type="entry name" value="KFase/CYL"/>
</dbReference>
<dbReference type="GO" id="GO:0004061">
    <property type="term" value="F:arylformamidase activity"/>
    <property type="evidence" value="ECO:0007669"/>
    <property type="project" value="InterPro"/>
</dbReference>
<comment type="caution">
    <text evidence="1">The sequence shown here is derived from an EMBL/GenBank/DDBJ whole genome shotgun (WGS) entry which is preliminary data.</text>
</comment>
<dbReference type="Pfam" id="PF04199">
    <property type="entry name" value="Cyclase"/>
    <property type="match status" value="1"/>
</dbReference>
<dbReference type="Gene3D" id="3.50.30.50">
    <property type="entry name" value="Putative cyclase"/>
    <property type="match status" value="1"/>
</dbReference>
<dbReference type="PANTHER" id="PTHR31118:SF12">
    <property type="entry name" value="CYCLASE-LIKE PROTEIN 2"/>
    <property type="match status" value="1"/>
</dbReference>
<dbReference type="OrthoDB" id="9777007at2"/>
<evidence type="ECO:0000313" key="1">
    <source>
        <dbReference type="EMBL" id="TPW26300.1"/>
    </source>
</evidence>
<dbReference type="InterPro" id="IPR037175">
    <property type="entry name" value="KFase_sf"/>
</dbReference>
<sequence>MSITASHTSVLASLLGELASGELEIVDLTHTLTPDFPVMVLPPEFGQCQPFRIEEVSRYDGRGPAWYWNNLFMSEHAGTHFDAPAHWVSGRNLPFSTIDELPFERLVGPVVVLDFSAESAADEDFLVTRAHLEAWEAENGTIEAGAWVILRTDWSKHLGSDTYLNLREDGAHSPGPTADAVAFLVEERDIVGFGTETIGTDAGQGSHLTPPYPAHTILHGNGRYGLQCLANVDRLPTRGAVLFAAPLKIRQGSGSPLRVFAIAPSRKKEGQNG</sequence>
<protein>
    <submittedName>
        <fullName evidence="1">Cyclase family protein</fullName>
    </submittedName>
</protein>
<name>A0A506TXR6_9HYPH</name>
<reference evidence="1 2" key="1">
    <citation type="submission" date="2019-06" db="EMBL/GenBank/DDBJ databases">
        <authorList>
            <person name="Li M."/>
        </authorList>
    </citation>
    <scope>NUCLEOTIDE SEQUENCE [LARGE SCALE GENOMIC DNA]</scope>
    <source>
        <strain evidence="1 2">BGMRC6574</strain>
    </source>
</reference>